<protein>
    <recommendedName>
        <fullName evidence="5">Thioredoxin domain-containing protein</fullName>
    </recommendedName>
</protein>
<evidence type="ECO:0000256" key="4">
    <source>
        <dbReference type="ARBA" id="ARBA00023284"/>
    </source>
</evidence>
<organism evidence="6 7">
    <name type="scientific">Bacteroides stercorirosoris</name>
    <dbReference type="NCBI Taxonomy" id="871324"/>
    <lineage>
        <taxon>Bacteria</taxon>
        <taxon>Pseudomonadati</taxon>
        <taxon>Bacteroidota</taxon>
        <taxon>Bacteroidia</taxon>
        <taxon>Bacteroidales</taxon>
        <taxon>Bacteroidaceae</taxon>
        <taxon>Bacteroides</taxon>
    </lineage>
</organism>
<evidence type="ECO:0000313" key="6">
    <source>
        <dbReference type="EMBL" id="RGX77447.1"/>
    </source>
</evidence>
<reference evidence="6 7" key="1">
    <citation type="submission" date="2018-08" db="EMBL/GenBank/DDBJ databases">
        <title>A genome reference for cultivated species of the human gut microbiota.</title>
        <authorList>
            <person name="Zou Y."/>
            <person name="Xue W."/>
            <person name="Luo G."/>
        </authorList>
    </citation>
    <scope>NUCLEOTIDE SEQUENCE [LARGE SCALE GENOMIC DNA]</scope>
    <source>
        <strain evidence="6 7">OF03-9BH</strain>
    </source>
</reference>
<feature type="domain" description="Thioredoxin" evidence="5">
    <location>
        <begin position="309"/>
        <end position="472"/>
    </location>
</feature>
<dbReference type="InterPro" id="IPR013766">
    <property type="entry name" value="Thioredoxin_domain"/>
</dbReference>
<keyword evidence="4" id="KW-0676">Redox-active center</keyword>
<dbReference type="CDD" id="cd02966">
    <property type="entry name" value="TlpA_like_family"/>
    <property type="match status" value="1"/>
</dbReference>
<dbReference type="Pfam" id="PF13905">
    <property type="entry name" value="Thioredoxin_8"/>
    <property type="match status" value="1"/>
</dbReference>
<name>A0A413H1W5_9BACE</name>
<comment type="subcellular location">
    <subcellularLocation>
        <location evidence="1">Cell envelope</location>
    </subcellularLocation>
</comment>
<keyword evidence="3" id="KW-1015">Disulfide bond</keyword>
<dbReference type="EMBL" id="QSCF01000026">
    <property type="protein sequence ID" value="RGX77447.1"/>
    <property type="molecule type" value="Genomic_DNA"/>
</dbReference>
<dbReference type="PROSITE" id="PS51352">
    <property type="entry name" value="THIOREDOXIN_2"/>
    <property type="match status" value="1"/>
</dbReference>
<keyword evidence="2" id="KW-0201">Cytochrome c-type biogenesis</keyword>
<dbReference type="Gene3D" id="3.40.30.10">
    <property type="entry name" value="Glutaredoxin"/>
    <property type="match status" value="1"/>
</dbReference>
<dbReference type="RefSeq" id="WP_117987961.1">
    <property type="nucleotide sequence ID" value="NZ_CABMFG010000026.1"/>
</dbReference>
<dbReference type="SUPFAM" id="SSF52833">
    <property type="entry name" value="Thioredoxin-like"/>
    <property type="match status" value="1"/>
</dbReference>
<accession>A0A413H1W5</accession>
<sequence>MKKYLTFSLFLSITTLIYSQPQKLIVKADNGPTEFRYWASDGKQLPFYDLSPTITLNQGEVKTIHLSGDAILYKIVSERKVLTIYATANCTDTVYLHRDSLFFGGDNKPYNLYLTEAEKADKYCRDYSRSRNHPLSKVNSLAEFKAMVSSRKAEDYNLLKNKAVATGFIQQQSLFADLRYKALFLKKMISLYKSPDLTQEWIEEFKNTDFHFADETSRQSEWFREILEDYACAKSFIIEKRNPTEVGDTINTFLFNNYCNILSGNNLEYATACLLYNDIFQKEYSKDSPALYSRFITLFPNSPYSEILAPEIEKIAALYNQNLENNKIHIINYDTEPESFADMIKPFAGKVIYIDIWATTCAPCLQALAEADKAKQKISCSDDVIFLYLSVDRDRAHEKWEKIINHYNLEGYHYRVNEHTAQIIYTTFGDSRGVLSIPRYVIVDKNGKIAFTNAAPLADTPKVTEQLKTLLK</sequence>
<dbReference type="GO" id="GO:0017004">
    <property type="term" value="P:cytochrome complex assembly"/>
    <property type="evidence" value="ECO:0007669"/>
    <property type="project" value="UniProtKB-KW"/>
</dbReference>
<dbReference type="InterPro" id="IPR036249">
    <property type="entry name" value="Thioredoxin-like_sf"/>
</dbReference>
<dbReference type="OrthoDB" id="736810at2"/>
<dbReference type="PANTHER" id="PTHR42852">
    <property type="entry name" value="THIOL:DISULFIDE INTERCHANGE PROTEIN DSBE"/>
    <property type="match status" value="1"/>
</dbReference>
<evidence type="ECO:0000313" key="7">
    <source>
        <dbReference type="Proteomes" id="UP000286075"/>
    </source>
</evidence>
<comment type="caution">
    <text evidence="6">The sequence shown here is derived from an EMBL/GenBank/DDBJ whole genome shotgun (WGS) entry which is preliminary data.</text>
</comment>
<dbReference type="GO" id="GO:0030313">
    <property type="term" value="C:cell envelope"/>
    <property type="evidence" value="ECO:0007669"/>
    <property type="project" value="UniProtKB-SubCell"/>
</dbReference>
<dbReference type="InterPro" id="IPR050553">
    <property type="entry name" value="Thioredoxin_ResA/DsbE_sf"/>
</dbReference>
<evidence type="ECO:0000256" key="3">
    <source>
        <dbReference type="ARBA" id="ARBA00023157"/>
    </source>
</evidence>
<evidence type="ECO:0000256" key="2">
    <source>
        <dbReference type="ARBA" id="ARBA00022748"/>
    </source>
</evidence>
<dbReference type="Proteomes" id="UP000286075">
    <property type="component" value="Unassembled WGS sequence"/>
</dbReference>
<gene>
    <name evidence="6" type="ORF">DXA68_15150</name>
</gene>
<dbReference type="AlphaFoldDB" id="A0A413H1W5"/>
<dbReference type="InterPro" id="IPR012336">
    <property type="entry name" value="Thioredoxin-like_fold"/>
</dbReference>
<proteinExistence type="predicted"/>
<evidence type="ECO:0000256" key="1">
    <source>
        <dbReference type="ARBA" id="ARBA00004196"/>
    </source>
</evidence>
<evidence type="ECO:0000259" key="5">
    <source>
        <dbReference type="PROSITE" id="PS51352"/>
    </source>
</evidence>
<dbReference type="PANTHER" id="PTHR42852:SF6">
    <property type="entry name" value="THIOL:DISULFIDE INTERCHANGE PROTEIN DSBE"/>
    <property type="match status" value="1"/>
</dbReference>